<evidence type="ECO:0000313" key="5">
    <source>
        <dbReference type="EMBL" id="MBW7457184.1"/>
    </source>
</evidence>
<keyword evidence="2" id="KW-0805">Transcription regulation</keyword>
<gene>
    <name evidence="5" type="ORF">K0U00_24395</name>
</gene>
<accession>A0ABS7C8C6</accession>
<keyword evidence="4" id="KW-0804">Transcription</keyword>
<dbReference type="InterPro" id="IPR036390">
    <property type="entry name" value="WH_DNA-bd_sf"/>
</dbReference>
<name>A0ABS7C8C6_9BACL</name>
<organism evidence="5 6">
    <name type="scientific">Paenibacillus sepulcri</name>
    <dbReference type="NCBI Taxonomy" id="359917"/>
    <lineage>
        <taxon>Bacteria</taxon>
        <taxon>Bacillati</taxon>
        <taxon>Bacillota</taxon>
        <taxon>Bacilli</taxon>
        <taxon>Bacillales</taxon>
        <taxon>Paenibacillaceae</taxon>
        <taxon>Paenibacillus</taxon>
    </lineage>
</organism>
<proteinExistence type="inferred from homology"/>
<dbReference type="SUPFAM" id="SSF46785">
    <property type="entry name" value="Winged helix' DNA-binding domain"/>
    <property type="match status" value="1"/>
</dbReference>
<evidence type="ECO:0000313" key="6">
    <source>
        <dbReference type="Proteomes" id="UP001519887"/>
    </source>
</evidence>
<keyword evidence="3" id="KW-0238">DNA-binding</keyword>
<dbReference type="Proteomes" id="UP001519887">
    <property type="component" value="Unassembled WGS sequence"/>
</dbReference>
<comment type="similarity">
    <text evidence="1">Belongs to the BlaI transcriptional regulatory family.</text>
</comment>
<keyword evidence="6" id="KW-1185">Reference proteome</keyword>
<dbReference type="Gene3D" id="1.10.10.10">
    <property type="entry name" value="Winged helix-like DNA-binding domain superfamily/Winged helix DNA-binding domain"/>
    <property type="match status" value="1"/>
</dbReference>
<dbReference type="InterPro" id="IPR036388">
    <property type="entry name" value="WH-like_DNA-bd_sf"/>
</dbReference>
<reference evidence="5 6" key="1">
    <citation type="submission" date="2021-07" db="EMBL/GenBank/DDBJ databases">
        <title>Paenibacillus radiodurans sp. nov., isolated from the southeastern edge of Tengger Desert.</title>
        <authorList>
            <person name="Zhang G."/>
        </authorList>
    </citation>
    <scope>NUCLEOTIDE SEQUENCE [LARGE SCALE GENOMIC DNA]</scope>
    <source>
        <strain evidence="5 6">CCM 7311</strain>
    </source>
</reference>
<sequence length="143" mass="16800">MRINRLNLNEEGLLRFFGSLEAKIMNTMWEKEKLTIKQAHELIRVEQPISFNAVMTVMIRLSEKGHLRKETSGGGRSRLTFFYPVQSRELFIMEQTKYVTDGLLDDFGSLVANHFIDRLDKADPEWIEKLQQRLDELKRNEGN</sequence>
<evidence type="ECO:0000256" key="3">
    <source>
        <dbReference type="ARBA" id="ARBA00023125"/>
    </source>
</evidence>
<comment type="caution">
    <text evidence="5">The sequence shown here is derived from an EMBL/GenBank/DDBJ whole genome shotgun (WGS) entry which is preliminary data.</text>
</comment>
<dbReference type="InterPro" id="IPR005650">
    <property type="entry name" value="BlaI_family"/>
</dbReference>
<dbReference type="EMBL" id="JAHZIK010000776">
    <property type="protein sequence ID" value="MBW7457184.1"/>
    <property type="molecule type" value="Genomic_DNA"/>
</dbReference>
<dbReference type="RefSeq" id="WP_210046003.1">
    <property type="nucleotide sequence ID" value="NZ_JBHLVU010000007.1"/>
</dbReference>
<evidence type="ECO:0000256" key="1">
    <source>
        <dbReference type="ARBA" id="ARBA00011046"/>
    </source>
</evidence>
<dbReference type="Pfam" id="PF03965">
    <property type="entry name" value="Penicillinase_R"/>
    <property type="match status" value="1"/>
</dbReference>
<evidence type="ECO:0000256" key="2">
    <source>
        <dbReference type="ARBA" id="ARBA00023015"/>
    </source>
</evidence>
<evidence type="ECO:0000256" key="4">
    <source>
        <dbReference type="ARBA" id="ARBA00023163"/>
    </source>
</evidence>
<protein>
    <submittedName>
        <fullName evidence="5">BlaI/MecI/CopY family transcriptional regulator</fullName>
    </submittedName>
</protein>